<gene>
    <name evidence="1" type="ORF">PENSUB_3682</name>
</gene>
<comment type="caution">
    <text evidence="1">The sequence shown here is derived from an EMBL/GenBank/DDBJ whole genome shotgun (WGS) entry which is preliminary data.</text>
</comment>
<dbReference type="Proteomes" id="UP000186955">
    <property type="component" value="Unassembled WGS sequence"/>
</dbReference>
<dbReference type="EMBL" id="MNBE01000310">
    <property type="protein sequence ID" value="OKP10862.1"/>
    <property type="molecule type" value="Genomic_DNA"/>
</dbReference>
<evidence type="ECO:0000313" key="1">
    <source>
        <dbReference type="EMBL" id="OKP10862.1"/>
    </source>
</evidence>
<keyword evidence="2" id="KW-1185">Reference proteome</keyword>
<sequence length="67" mass="7336">MTKRAGELNSRNTRWNVGDKIEVYTESMRLVLGIVASVRSIASGEGVRTKTSINHNLFPLTAGTSMI</sequence>
<evidence type="ECO:0000313" key="2">
    <source>
        <dbReference type="Proteomes" id="UP000186955"/>
    </source>
</evidence>
<proteinExistence type="predicted"/>
<dbReference type="AlphaFoldDB" id="A0A1Q5UEG3"/>
<protein>
    <submittedName>
        <fullName evidence="1">Uncharacterized protein</fullName>
    </submittedName>
</protein>
<accession>A0A1Q5UEG3</accession>
<name>A0A1Q5UEG3_9EURO</name>
<organism evidence="1 2">
    <name type="scientific">Penicillium subrubescens</name>
    <dbReference type="NCBI Taxonomy" id="1316194"/>
    <lineage>
        <taxon>Eukaryota</taxon>
        <taxon>Fungi</taxon>
        <taxon>Dikarya</taxon>
        <taxon>Ascomycota</taxon>
        <taxon>Pezizomycotina</taxon>
        <taxon>Eurotiomycetes</taxon>
        <taxon>Eurotiomycetidae</taxon>
        <taxon>Eurotiales</taxon>
        <taxon>Aspergillaceae</taxon>
        <taxon>Penicillium</taxon>
    </lineage>
</organism>
<reference evidence="1 2" key="1">
    <citation type="submission" date="2016-10" db="EMBL/GenBank/DDBJ databases">
        <title>Genome sequence of the ascomycete fungus Penicillium subrubescens.</title>
        <authorList>
            <person name="De Vries R.P."/>
            <person name="Peng M."/>
            <person name="Dilokpimol A."/>
            <person name="Hilden K."/>
            <person name="Makela M.R."/>
            <person name="Grigoriev I."/>
            <person name="Riley R."/>
            <person name="Granchi Z."/>
        </authorList>
    </citation>
    <scope>NUCLEOTIDE SEQUENCE [LARGE SCALE GENOMIC DNA]</scope>
    <source>
        <strain evidence="1 2">CBS 132785</strain>
    </source>
</reference>